<reference evidence="1 2" key="1">
    <citation type="submission" date="2021-01" db="EMBL/GenBank/DDBJ databases">
        <title>Biogeographic distribution of Paracoccus.</title>
        <authorList>
            <person name="Hollensteiner J."/>
            <person name="Leineberger J."/>
            <person name="Brinkhoff T."/>
            <person name="Daniel R."/>
        </authorList>
    </citation>
    <scope>NUCLEOTIDE SEQUENCE [LARGE SCALE GENOMIC DNA]</scope>
    <source>
        <strain evidence="1 2">LMG25392</strain>
    </source>
</reference>
<accession>A0ABY7SY22</accession>
<dbReference type="Proteomes" id="UP001218412">
    <property type="component" value="Chromosome"/>
</dbReference>
<sequence>MSALEKHLDKQQEVAMHLLHVIDAIDSLVDGKASADEVTPLISIARYFATNLYTDLDCVNLP</sequence>
<evidence type="ECO:0000313" key="1">
    <source>
        <dbReference type="EMBL" id="WCR11955.1"/>
    </source>
</evidence>
<gene>
    <name evidence="1" type="ORF">JHW45_06250</name>
</gene>
<dbReference type="EMBL" id="CP067134">
    <property type="protein sequence ID" value="WCR11955.1"/>
    <property type="molecule type" value="Genomic_DNA"/>
</dbReference>
<keyword evidence="2" id="KW-1185">Reference proteome</keyword>
<dbReference type="RefSeq" id="WP_272860074.1">
    <property type="nucleotide sequence ID" value="NZ_CP067134.1"/>
</dbReference>
<name>A0ABY7SY22_9RHOB</name>
<organism evidence="1 2">
    <name type="scientific">Paracoccus stylophorae</name>
    <dbReference type="NCBI Taxonomy" id="659350"/>
    <lineage>
        <taxon>Bacteria</taxon>
        <taxon>Pseudomonadati</taxon>
        <taxon>Pseudomonadota</taxon>
        <taxon>Alphaproteobacteria</taxon>
        <taxon>Rhodobacterales</taxon>
        <taxon>Paracoccaceae</taxon>
        <taxon>Paracoccus</taxon>
    </lineage>
</organism>
<proteinExistence type="predicted"/>
<evidence type="ECO:0000313" key="2">
    <source>
        <dbReference type="Proteomes" id="UP001218412"/>
    </source>
</evidence>
<protein>
    <submittedName>
        <fullName evidence="1">Uncharacterized protein</fullName>
    </submittedName>
</protein>